<keyword evidence="5" id="KW-0804">Transcription</keyword>
<evidence type="ECO:0000256" key="1">
    <source>
        <dbReference type="ARBA" id="ARBA00010641"/>
    </source>
</evidence>
<dbReference type="SUPFAM" id="SSF88946">
    <property type="entry name" value="Sigma2 domain of RNA polymerase sigma factors"/>
    <property type="match status" value="1"/>
</dbReference>
<feature type="domain" description="RNA polymerase sigma-70 region 4" evidence="8">
    <location>
        <begin position="166"/>
        <end position="215"/>
    </location>
</feature>
<dbReference type="InterPro" id="IPR013325">
    <property type="entry name" value="RNA_pol_sigma_r2"/>
</dbReference>
<dbReference type="PANTHER" id="PTHR43133">
    <property type="entry name" value="RNA POLYMERASE ECF-TYPE SIGMA FACTO"/>
    <property type="match status" value="1"/>
</dbReference>
<dbReference type="GO" id="GO:0016987">
    <property type="term" value="F:sigma factor activity"/>
    <property type="evidence" value="ECO:0007669"/>
    <property type="project" value="UniProtKB-KW"/>
</dbReference>
<feature type="domain" description="RNA polymerase sigma-70 region 2" evidence="7">
    <location>
        <begin position="62"/>
        <end position="129"/>
    </location>
</feature>
<evidence type="ECO:0000256" key="2">
    <source>
        <dbReference type="ARBA" id="ARBA00023015"/>
    </source>
</evidence>
<comment type="similarity">
    <text evidence="1">Belongs to the sigma-70 factor family. ECF subfamily.</text>
</comment>
<keyword evidence="4" id="KW-0238">DNA-binding</keyword>
<evidence type="ECO:0000313" key="10">
    <source>
        <dbReference type="Proteomes" id="UP000321058"/>
    </source>
</evidence>
<evidence type="ECO:0000256" key="6">
    <source>
        <dbReference type="SAM" id="MobiDB-lite"/>
    </source>
</evidence>
<keyword evidence="10" id="KW-1185">Reference proteome</keyword>
<reference evidence="9 10" key="1">
    <citation type="submission" date="2019-07" db="EMBL/GenBank/DDBJ databases">
        <title>Whole genome shotgun sequence of Reyranella soli NBRC 108950.</title>
        <authorList>
            <person name="Hosoyama A."/>
            <person name="Uohara A."/>
            <person name="Ohji S."/>
            <person name="Ichikawa N."/>
        </authorList>
    </citation>
    <scope>NUCLEOTIDE SEQUENCE [LARGE SCALE GENOMIC DNA]</scope>
    <source>
        <strain evidence="9 10">NBRC 108950</strain>
    </source>
</reference>
<dbReference type="CDD" id="cd06171">
    <property type="entry name" value="Sigma70_r4"/>
    <property type="match status" value="1"/>
</dbReference>
<comment type="caution">
    <text evidence="9">The sequence shown here is derived from an EMBL/GenBank/DDBJ whole genome shotgun (WGS) entry which is preliminary data.</text>
</comment>
<dbReference type="EMBL" id="BKAJ01000134">
    <property type="protein sequence ID" value="GEP59572.1"/>
    <property type="molecule type" value="Genomic_DNA"/>
</dbReference>
<organism evidence="9 10">
    <name type="scientific">Reyranella soli</name>
    <dbReference type="NCBI Taxonomy" id="1230389"/>
    <lineage>
        <taxon>Bacteria</taxon>
        <taxon>Pseudomonadati</taxon>
        <taxon>Pseudomonadota</taxon>
        <taxon>Alphaproteobacteria</taxon>
        <taxon>Hyphomicrobiales</taxon>
        <taxon>Reyranellaceae</taxon>
        <taxon>Reyranella</taxon>
    </lineage>
</organism>
<dbReference type="InterPro" id="IPR013324">
    <property type="entry name" value="RNA_pol_sigma_r3/r4-like"/>
</dbReference>
<dbReference type="InterPro" id="IPR036388">
    <property type="entry name" value="WH-like_DNA-bd_sf"/>
</dbReference>
<dbReference type="Pfam" id="PF04542">
    <property type="entry name" value="Sigma70_r2"/>
    <property type="match status" value="1"/>
</dbReference>
<dbReference type="Gene3D" id="1.10.10.10">
    <property type="entry name" value="Winged helix-like DNA-binding domain superfamily/Winged helix DNA-binding domain"/>
    <property type="match status" value="1"/>
</dbReference>
<evidence type="ECO:0000256" key="5">
    <source>
        <dbReference type="ARBA" id="ARBA00023163"/>
    </source>
</evidence>
<dbReference type="GO" id="GO:0006352">
    <property type="term" value="P:DNA-templated transcription initiation"/>
    <property type="evidence" value="ECO:0007669"/>
    <property type="project" value="InterPro"/>
</dbReference>
<dbReference type="InterPro" id="IPR014284">
    <property type="entry name" value="RNA_pol_sigma-70_dom"/>
</dbReference>
<dbReference type="InterPro" id="IPR007630">
    <property type="entry name" value="RNA_pol_sigma70_r4"/>
</dbReference>
<accession>A0A512NKW7</accession>
<evidence type="ECO:0000259" key="8">
    <source>
        <dbReference type="Pfam" id="PF04545"/>
    </source>
</evidence>
<evidence type="ECO:0000313" key="9">
    <source>
        <dbReference type="EMBL" id="GEP59572.1"/>
    </source>
</evidence>
<keyword evidence="3" id="KW-0731">Sigma factor</keyword>
<dbReference type="InterPro" id="IPR039425">
    <property type="entry name" value="RNA_pol_sigma-70-like"/>
</dbReference>
<dbReference type="InterPro" id="IPR007627">
    <property type="entry name" value="RNA_pol_sigma70_r2"/>
</dbReference>
<dbReference type="Gene3D" id="1.10.1740.10">
    <property type="match status" value="1"/>
</dbReference>
<proteinExistence type="inferred from homology"/>
<evidence type="ECO:0000256" key="4">
    <source>
        <dbReference type="ARBA" id="ARBA00023125"/>
    </source>
</evidence>
<protein>
    <submittedName>
        <fullName evidence="9">RNA polymerase</fullName>
    </submittedName>
</protein>
<evidence type="ECO:0000259" key="7">
    <source>
        <dbReference type="Pfam" id="PF04542"/>
    </source>
</evidence>
<keyword evidence="2" id="KW-0805">Transcription regulation</keyword>
<dbReference type="PANTHER" id="PTHR43133:SF62">
    <property type="entry name" value="RNA POLYMERASE SIGMA FACTOR SIGZ"/>
    <property type="match status" value="1"/>
</dbReference>
<sequence>MEDSKIAASGQSVDARKKEAEQSPATLGDVLYAKPKAVVLEEDWAALVRSIAAGDQFALHALYERAHRMVFTLAMRITANRETAEELTVDVFHDVWRRAAGYDAANGTVLGWIMNQARSRAIDRLRFDSRKKRSDGGDMQQPPPEAAADPCDELELREQAEWLRAALVVLTPAERQAIETTFFGGLTHAEAAARLNMPLGTIKTRIRSGLHKLRQALAAQAGMP</sequence>
<feature type="region of interest" description="Disordered" evidence="6">
    <location>
        <begin position="1"/>
        <end position="23"/>
    </location>
</feature>
<dbReference type="Proteomes" id="UP000321058">
    <property type="component" value="Unassembled WGS sequence"/>
</dbReference>
<evidence type="ECO:0000256" key="3">
    <source>
        <dbReference type="ARBA" id="ARBA00023082"/>
    </source>
</evidence>
<dbReference type="AlphaFoldDB" id="A0A512NKW7"/>
<gene>
    <name evidence="9" type="ORF">RSO01_67380</name>
</gene>
<dbReference type="NCBIfam" id="TIGR02937">
    <property type="entry name" value="sigma70-ECF"/>
    <property type="match status" value="1"/>
</dbReference>
<dbReference type="RefSeq" id="WP_170303547.1">
    <property type="nucleotide sequence ID" value="NZ_BKAJ01000134.1"/>
</dbReference>
<name>A0A512NKW7_9HYPH</name>
<dbReference type="GO" id="GO:0003677">
    <property type="term" value="F:DNA binding"/>
    <property type="evidence" value="ECO:0007669"/>
    <property type="project" value="UniProtKB-KW"/>
</dbReference>
<dbReference type="SUPFAM" id="SSF88659">
    <property type="entry name" value="Sigma3 and sigma4 domains of RNA polymerase sigma factors"/>
    <property type="match status" value="1"/>
</dbReference>
<dbReference type="Pfam" id="PF04545">
    <property type="entry name" value="Sigma70_r4"/>
    <property type="match status" value="1"/>
</dbReference>